<dbReference type="PANTHER" id="PTHR43030">
    <property type="entry name" value="PHOSPHOENOLPYRUVATE SYNTHASE"/>
    <property type="match status" value="1"/>
</dbReference>
<evidence type="ECO:0000256" key="13">
    <source>
        <dbReference type="ARBA" id="ARBA00033470"/>
    </source>
</evidence>
<evidence type="ECO:0000256" key="8">
    <source>
        <dbReference type="ARBA" id="ARBA00022723"/>
    </source>
</evidence>
<evidence type="ECO:0000256" key="5">
    <source>
        <dbReference type="ARBA" id="ARBA00011996"/>
    </source>
</evidence>
<evidence type="ECO:0000256" key="2">
    <source>
        <dbReference type="ARBA" id="ARBA00002988"/>
    </source>
</evidence>
<proteinExistence type="inferred from homology"/>
<keyword evidence="9" id="KW-0547">Nucleotide-binding</keyword>
<dbReference type="EMBL" id="CP048222">
    <property type="protein sequence ID" value="QHT65683.1"/>
    <property type="molecule type" value="Genomic_DNA"/>
</dbReference>
<reference evidence="16 17" key="1">
    <citation type="submission" date="2020-01" db="EMBL/GenBank/DDBJ databases">
        <authorList>
            <person name="Kim M.K."/>
        </authorList>
    </citation>
    <scope>NUCLEOTIDE SEQUENCE [LARGE SCALE GENOMIC DNA]</scope>
    <source>
        <strain evidence="16 17">172606-1</strain>
    </source>
</reference>
<gene>
    <name evidence="16" type="ORF">GXP67_02870</name>
</gene>
<dbReference type="InterPro" id="IPR006319">
    <property type="entry name" value="PEP_synth"/>
</dbReference>
<evidence type="ECO:0000256" key="12">
    <source>
        <dbReference type="ARBA" id="ARBA00022842"/>
    </source>
</evidence>
<evidence type="ECO:0000256" key="6">
    <source>
        <dbReference type="ARBA" id="ARBA00021623"/>
    </source>
</evidence>
<dbReference type="GO" id="GO:0046872">
    <property type="term" value="F:metal ion binding"/>
    <property type="evidence" value="ECO:0007669"/>
    <property type="project" value="UniProtKB-KW"/>
</dbReference>
<evidence type="ECO:0000256" key="7">
    <source>
        <dbReference type="ARBA" id="ARBA00022679"/>
    </source>
</evidence>
<comment type="cofactor">
    <cofactor evidence="1">
        <name>Mg(2+)</name>
        <dbReference type="ChEBI" id="CHEBI:18420"/>
    </cofactor>
</comment>
<organism evidence="16 17">
    <name type="scientific">Rhodocytophaga rosea</name>
    <dbReference type="NCBI Taxonomy" id="2704465"/>
    <lineage>
        <taxon>Bacteria</taxon>
        <taxon>Pseudomonadati</taxon>
        <taxon>Bacteroidota</taxon>
        <taxon>Cytophagia</taxon>
        <taxon>Cytophagales</taxon>
        <taxon>Rhodocytophagaceae</taxon>
        <taxon>Rhodocytophaga</taxon>
    </lineage>
</organism>
<evidence type="ECO:0000313" key="16">
    <source>
        <dbReference type="EMBL" id="QHT65683.1"/>
    </source>
</evidence>
<dbReference type="GO" id="GO:0005524">
    <property type="term" value="F:ATP binding"/>
    <property type="evidence" value="ECO:0007669"/>
    <property type="project" value="UniProtKB-KW"/>
</dbReference>
<evidence type="ECO:0000256" key="10">
    <source>
        <dbReference type="ARBA" id="ARBA00022777"/>
    </source>
</evidence>
<dbReference type="EC" id="2.7.9.2" evidence="5"/>
<keyword evidence="12" id="KW-0460">Magnesium</keyword>
<dbReference type="RefSeq" id="WP_162441764.1">
    <property type="nucleotide sequence ID" value="NZ_CP048222.1"/>
</dbReference>
<dbReference type="Proteomes" id="UP000480178">
    <property type="component" value="Chromosome"/>
</dbReference>
<dbReference type="AlphaFoldDB" id="A0A6C0GCY9"/>
<keyword evidence="8" id="KW-0479">Metal-binding</keyword>
<dbReference type="UniPathway" id="UPA00138"/>
<protein>
    <recommendedName>
        <fullName evidence="6">Phosphoenolpyruvate synthase</fullName>
        <ecNumber evidence="5">2.7.9.2</ecNumber>
    </recommendedName>
    <alternativeName>
        <fullName evidence="13">Pyruvate, water dikinase</fullName>
    </alternativeName>
</protein>
<keyword evidence="10" id="KW-0418">Kinase</keyword>
<name>A0A6C0GCY9_9BACT</name>
<dbReference type="PANTHER" id="PTHR43030:SF1">
    <property type="entry name" value="PHOSPHOENOLPYRUVATE SYNTHASE"/>
    <property type="match status" value="1"/>
</dbReference>
<comment type="function">
    <text evidence="2">Catalyzes the phosphorylation of pyruvate to phosphoenolpyruvate.</text>
</comment>
<dbReference type="SUPFAM" id="SSF56059">
    <property type="entry name" value="Glutathione synthetase ATP-binding domain-like"/>
    <property type="match status" value="1"/>
</dbReference>
<comment type="catalytic activity">
    <reaction evidence="14">
        <text>pyruvate + ATP + H2O = phosphoenolpyruvate + AMP + phosphate + 2 H(+)</text>
        <dbReference type="Rhea" id="RHEA:11364"/>
        <dbReference type="ChEBI" id="CHEBI:15361"/>
        <dbReference type="ChEBI" id="CHEBI:15377"/>
        <dbReference type="ChEBI" id="CHEBI:15378"/>
        <dbReference type="ChEBI" id="CHEBI:30616"/>
        <dbReference type="ChEBI" id="CHEBI:43474"/>
        <dbReference type="ChEBI" id="CHEBI:58702"/>
        <dbReference type="ChEBI" id="CHEBI:456215"/>
        <dbReference type="EC" id="2.7.9.2"/>
    </reaction>
</comment>
<dbReference type="InterPro" id="IPR013815">
    <property type="entry name" value="ATP_grasp_subdomain_1"/>
</dbReference>
<feature type="domain" description="Pyruvate phosphate dikinase AMP/ATP-binding" evidence="15">
    <location>
        <begin position="24"/>
        <end position="116"/>
    </location>
</feature>
<evidence type="ECO:0000259" key="15">
    <source>
        <dbReference type="Pfam" id="PF01326"/>
    </source>
</evidence>
<keyword evidence="7" id="KW-0808">Transferase</keyword>
<dbReference type="GO" id="GO:0008986">
    <property type="term" value="F:pyruvate, water dikinase activity"/>
    <property type="evidence" value="ECO:0007669"/>
    <property type="project" value="UniProtKB-EC"/>
</dbReference>
<evidence type="ECO:0000256" key="4">
    <source>
        <dbReference type="ARBA" id="ARBA00007837"/>
    </source>
</evidence>
<comment type="pathway">
    <text evidence="3">Carbohydrate biosynthesis; gluconeogenesis.</text>
</comment>
<keyword evidence="17" id="KW-1185">Reference proteome</keyword>
<dbReference type="GO" id="GO:0006094">
    <property type="term" value="P:gluconeogenesis"/>
    <property type="evidence" value="ECO:0007669"/>
    <property type="project" value="UniProtKB-UniPathway"/>
</dbReference>
<evidence type="ECO:0000313" key="17">
    <source>
        <dbReference type="Proteomes" id="UP000480178"/>
    </source>
</evidence>
<evidence type="ECO:0000256" key="9">
    <source>
        <dbReference type="ARBA" id="ARBA00022741"/>
    </source>
</evidence>
<dbReference type="Gene3D" id="3.30.1490.20">
    <property type="entry name" value="ATP-grasp fold, A domain"/>
    <property type="match status" value="1"/>
</dbReference>
<evidence type="ECO:0000256" key="3">
    <source>
        <dbReference type="ARBA" id="ARBA00004742"/>
    </source>
</evidence>
<evidence type="ECO:0000256" key="1">
    <source>
        <dbReference type="ARBA" id="ARBA00001946"/>
    </source>
</evidence>
<evidence type="ECO:0000256" key="11">
    <source>
        <dbReference type="ARBA" id="ARBA00022840"/>
    </source>
</evidence>
<comment type="similarity">
    <text evidence="4">Belongs to the PEP-utilizing enzyme family.</text>
</comment>
<dbReference type="KEGG" id="rhoz:GXP67_02870"/>
<sequence>MPDMISISPFVIGFEDIDRSKIRIAGGKGANLGELSRIERIPVPDGFCITTEAFKRIMEEDVSVKDLLEQLSLLKVDDRNKITQLSREIRSLIECIAVPEEIHNEIIRFHSILGEEHAYARW</sequence>
<dbReference type="Pfam" id="PF01326">
    <property type="entry name" value="PPDK_N"/>
    <property type="match status" value="1"/>
</dbReference>
<dbReference type="InterPro" id="IPR002192">
    <property type="entry name" value="PPDK_AMP/ATP-bd"/>
</dbReference>
<keyword evidence="11" id="KW-0067">ATP-binding</keyword>
<evidence type="ECO:0000256" key="14">
    <source>
        <dbReference type="ARBA" id="ARBA00047700"/>
    </source>
</evidence>
<accession>A0A6C0GCY9</accession>